<gene>
    <name evidence="7" type="ORF">SAMN05216516_1065</name>
</gene>
<dbReference type="Gene3D" id="1.20.1330.10">
    <property type="entry name" value="f41 fragment of flagellin, N-terminal domain"/>
    <property type="match status" value="1"/>
</dbReference>
<evidence type="ECO:0000256" key="1">
    <source>
        <dbReference type="ARBA" id="ARBA00004365"/>
    </source>
</evidence>
<dbReference type="GO" id="GO:0009288">
    <property type="term" value="C:bacterial-type flagellum"/>
    <property type="evidence" value="ECO:0007669"/>
    <property type="project" value="UniProtKB-SubCell"/>
</dbReference>
<proteinExistence type="inferred from homology"/>
<dbReference type="Proteomes" id="UP000242222">
    <property type="component" value="Unassembled WGS sequence"/>
</dbReference>
<dbReference type="InterPro" id="IPR001492">
    <property type="entry name" value="Flagellin"/>
</dbReference>
<evidence type="ECO:0000313" key="8">
    <source>
        <dbReference type="Proteomes" id="UP000242222"/>
    </source>
</evidence>
<keyword evidence="7" id="KW-0282">Flagellum</keyword>
<comment type="similarity">
    <text evidence="3">Belongs to the bacterial flagellin family.</text>
</comment>
<evidence type="ECO:0000256" key="5">
    <source>
        <dbReference type="ARBA" id="ARBA00023143"/>
    </source>
</evidence>
<feature type="domain" description="Flagellin N-terminal" evidence="6">
    <location>
        <begin position="6"/>
        <end position="139"/>
    </location>
</feature>
<name>A0A1I4YBB4_9GAMM</name>
<dbReference type="RefSeq" id="WP_092877670.1">
    <property type="nucleotide sequence ID" value="NZ_FOVC01000006.1"/>
</dbReference>
<dbReference type="AlphaFoldDB" id="A0A1I4YBB4"/>
<keyword evidence="8" id="KW-1185">Reference proteome</keyword>
<evidence type="ECO:0000313" key="7">
    <source>
        <dbReference type="EMBL" id="SFN35033.1"/>
    </source>
</evidence>
<dbReference type="GO" id="GO:0005576">
    <property type="term" value="C:extracellular region"/>
    <property type="evidence" value="ECO:0007669"/>
    <property type="project" value="UniProtKB-SubCell"/>
</dbReference>
<dbReference type="SUPFAM" id="SSF64518">
    <property type="entry name" value="Phase 1 flagellin"/>
    <property type="match status" value="1"/>
</dbReference>
<dbReference type="OrthoDB" id="9768249at2"/>
<dbReference type="Pfam" id="PF00669">
    <property type="entry name" value="Flagellin_N"/>
    <property type="match status" value="1"/>
</dbReference>
<dbReference type="PANTHER" id="PTHR42792:SF1">
    <property type="entry name" value="FLAGELLAR HOOK-ASSOCIATED PROTEIN 3"/>
    <property type="match status" value="1"/>
</dbReference>
<evidence type="ECO:0000256" key="2">
    <source>
        <dbReference type="ARBA" id="ARBA00004613"/>
    </source>
</evidence>
<evidence type="ECO:0000259" key="6">
    <source>
        <dbReference type="Pfam" id="PF00669"/>
    </source>
</evidence>
<accession>A0A1I4YBB4</accession>
<dbReference type="InterPro" id="IPR001029">
    <property type="entry name" value="Flagellin_N"/>
</dbReference>
<dbReference type="EMBL" id="FOVC01000006">
    <property type="protein sequence ID" value="SFN35033.1"/>
    <property type="molecule type" value="Genomic_DNA"/>
</dbReference>
<dbReference type="PANTHER" id="PTHR42792">
    <property type="entry name" value="FLAGELLIN"/>
    <property type="match status" value="1"/>
</dbReference>
<sequence>MRFPNQMLFNSLQNSYTNSNVHMNKLLKQIEANKRILVPSDDPAASAQLLMLRRGMADSERYQSNIESLSGQLSQQEIQVSGSNKQLLSILDSLREANNSDLSAADMSGYAQSIRANVSALVGMVNARDDNGHYFFSGTMSDKAPLVRGANGKWLFQGNHNNTAISVGNSNSVESRVDLVSALGGNVSVLNNLEDLLNKMDDPTLESSSYLSDISSMIGQVNDAFDGSASLLSELGTRQNMLTQMNETHEDSLVINQTMADQLEGLNLPAAQMEFQKYTMVTEISMKNFVKILNLSPFGQG</sequence>
<comment type="subcellular location">
    <subcellularLocation>
        <location evidence="1">Bacterial flagellum</location>
    </subcellularLocation>
    <subcellularLocation>
        <location evidence="2">Secreted</location>
    </subcellularLocation>
</comment>
<evidence type="ECO:0000256" key="3">
    <source>
        <dbReference type="ARBA" id="ARBA00005709"/>
    </source>
</evidence>
<keyword evidence="5" id="KW-0975">Bacterial flagellum</keyword>
<keyword evidence="7" id="KW-0969">Cilium</keyword>
<evidence type="ECO:0000256" key="4">
    <source>
        <dbReference type="ARBA" id="ARBA00022525"/>
    </source>
</evidence>
<dbReference type="STRING" id="1367852.SAMN05216516_1065"/>
<keyword evidence="4" id="KW-0964">Secreted</keyword>
<organism evidence="7 8">
    <name type="scientific">Izhakiella capsodis</name>
    <dbReference type="NCBI Taxonomy" id="1367852"/>
    <lineage>
        <taxon>Bacteria</taxon>
        <taxon>Pseudomonadati</taxon>
        <taxon>Pseudomonadota</taxon>
        <taxon>Gammaproteobacteria</taxon>
        <taxon>Enterobacterales</taxon>
        <taxon>Erwiniaceae</taxon>
        <taxon>Izhakiella</taxon>
    </lineage>
</organism>
<dbReference type="GO" id="GO:0005198">
    <property type="term" value="F:structural molecule activity"/>
    <property type="evidence" value="ECO:0007669"/>
    <property type="project" value="InterPro"/>
</dbReference>
<reference evidence="8" key="1">
    <citation type="submission" date="2016-10" db="EMBL/GenBank/DDBJ databases">
        <authorList>
            <person name="Varghese N."/>
            <person name="Submissions S."/>
        </authorList>
    </citation>
    <scope>NUCLEOTIDE SEQUENCE [LARGE SCALE GENOMIC DNA]</scope>
    <source>
        <strain evidence="8">N6PO6</strain>
    </source>
</reference>
<keyword evidence="7" id="KW-0966">Cell projection</keyword>
<protein>
    <submittedName>
        <fullName evidence="7">Flagellar hook-associated protein 3 FlgL</fullName>
    </submittedName>
</protein>